<keyword evidence="12" id="KW-0458">Lysosome</keyword>
<organism evidence="21 22">
    <name type="scientific">Amazona collaria</name>
    <name type="common">yellow-billed parrot</name>
    <dbReference type="NCBI Taxonomy" id="241587"/>
    <lineage>
        <taxon>Eukaryota</taxon>
        <taxon>Metazoa</taxon>
        <taxon>Chordata</taxon>
        <taxon>Craniata</taxon>
        <taxon>Vertebrata</taxon>
        <taxon>Euteleostomi</taxon>
        <taxon>Archelosauria</taxon>
        <taxon>Archosauria</taxon>
        <taxon>Dinosauria</taxon>
        <taxon>Saurischia</taxon>
        <taxon>Theropoda</taxon>
        <taxon>Coelurosauria</taxon>
        <taxon>Aves</taxon>
        <taxon>Neognathae</taxon>
        <taxon>Neoaves</taxon>
        <taxon>Telluraves</taxon>
        <taxon>Australaves</taxon>
        <taxon>Psittaciformes</taxon>
        <taxon>Psittacidae</taxon>
        <taxon>Amazona</taxon>
    </lineage>
</organism>
<sequence>MTATAEPMTLVCWSWTRTTKECHCFNTCLFFLPKPLAARSAAPCTAGLHQHLLWGQWVMVPGIIPWEGRAGSLSVIGTWYVTAVIIIKYIWPNKKLVPMMVTVAIICHMSSVPVFNSMKQPEVKIWVVVVMVAMVITLFVYTGVCGFLTFGVGVEQDVLMSYPSNDIPVALAPALIVLCVLTSYPILHFCGRVTVEKDMVWDWFLLILLLALFISDTGKVISVIGGLAACFIFIFPGLCLIQAKLSEIQETRTVSWWAQVSYGVFMVTLGHTIANAIFVDLTA</sequence>
<accession>A0A8B9GGG1</accession>
<dbReference type="GO" id="GO:0005765">
    <property type="term" value="C:lysosomal membrane"/>
    <property type="evidence" value="ECO:0007669"/>
    <property type="project" value="UniProtKB-SubCell"/>
</dbReference>
<evidence type="ECO:0000256" key="1">
    <source>
        <dbReference type="ARBA" id="ARBA00004155"/>
    </source>
</evidence>
<feature type="domain" description="Amino acid transporter transmembrane" evidence="20">
    <location>
        <begin position="107"/>
        <end position="199"/>
    </location>
</feature>
<comment type="catalytic activity">
    <reaction evidence="14">
        <text>L-asparagine(in) + Na(+)(in) = L-asparagine(out) + Na(+)(out)</text>
        <dbReference type="Rhea" id="RHEA:71383"/>
        <dbReference type="ChEBI" id="CHEBI:29101"/>
        <dbReference type="ChEBI" id="CHEBI:58048"/>
    </reaction>
</comment>
<dbReference type="Ensembl" id="ENSACOT00000024730.1">
    <property type="protein sequence ID" value="ENSACOP00000023909.1"/>
    <property type="gene ID" value="ENSACOG00000016128.1"/>
</dbReference>
<feature type="transmembrane region" description="Helical" evidence="19">
    <location>
        <begin position="253"/>
        <end position="278"/>
    </location>
</feature>
<comment type="catalytic activity">
    <reaction evidence="15">
        <text>L-glutamine(in) + Na(+)(in) = L-glutamine(out) + Na(+)(out)</text>
        <dbReference type="Rhea" id="RHEA:68236"/>
        <dbReference type="ChEBI" id="CHEBI:29101"/>
        <dbReference type="ChEBI" id="CHEBI:58359"/>
    </reaction>
</comment>
<evidence type="ECO:0000313" key="22">
    <source>
        <dbReference type="Proteomes" id="UP000694522"/>
    </source>
</evidence>
<evidence type="ECO:0000256" key="14">
    <source>
        <dbReference type="ARBA" id="ARBA00034241"/>
    </source>
</evidence>
<evidence type="ECO:0000256" key="8">
    <source>
        <dbReference type="ARBA" id="ARBA00023053"/>
    </source>
</evidence>
<evidence type="ECO:0000256" key="2">
    <source>
        <dbReference type="ARBA" id="ARBA00004489"/>
    </source>
</evidence>
<evidence type="ECO:0000256" key="17">
    <source>
        <dbReference type="ARBA" id="ARBA00042869"/>
    </source>
</evidence>
<evidence type="ECO:0000256" key="6">
    <source>
        <dbReference type="ARBA" id="ARBA00022970"/>
    </source>
</evidence>
<dbReference type="GO" id="GO:0015186">
    <property type="term" value="F:L-glutamine transmembrane transporter activity"/>
    <property type="evidence" value="ECO:0007669"/>
    <property type="project" value="TreeGrafter"/>
</dbReference>
<keyword evidence="8" id="KW-0915">Sodium</keyword>
<dbReference type="PANTHER" id="PTHR22950">
    <property type="entry name" value="AMINO ACID TRANSPORTER"/>
    <property type="match status" value="1"/>
</dbReference>
<dbReference type="Proteomes" id="UP000694522">
    <property type="component" value="Unplaced"/>
</dbReference>
<keyword evidence="7 19" id="KW-1133">Transmembrane helix</keyword>
<evidence type="ECO:0000256" key="18">
    <source>
        <dbReference type="ARBA" id="ARBA00045740"/>
    </source>
</evidence>
<feature type="transmembrane region" description="Helical" evidence="19">
    <location>
        <begin position="97"/>
        <end position="115"/>
    </location>
</feature>
<comment type="similarity">
    <text evidence="3">Belongs to the amino acid/polyamine transporter 2 family.</text>
</comment>
<protein>
    <recommendedName>
        <fullName evidence="16">Sodium-coupled neutral amino acid transporter 7</fullName>
    </recommendedName>
    <alternativeName>
        <fullName evidence="17">Solute carrier family 38 member 7</fullName>
    </alternativeName>
</protein>
<evidence type="ECO:0000256" key="7">
    <source>
        <dbReference type="ARBA" id="ARBA00022989"/>
    </source>
</evidence>
<feature type="transmembrane region" description="Helical" evidence="19">
    <location>
        <begin position="170"/>
        <end position="187"/>
    </location>
</feature>
<evidence type="ECO:0000256" key="16">
    <source>
        <dbReference type="ARBA" id="ARBA00039331"/>
    </source>
</evidence>
<evidence type="ECO:0000256" key="13">
    <source>
        <dbReference type="ARBA" id="ARBA00023273"/>
    </source>
</evidence>
<keyword evidence="5 19" id="KW-0812">Transmembrane</keyword>
<dbReference type="AlphaFoldDB" id="A0A8B9GGG1"/>
<keyword evidence="4" id="KW-0813">Transport</keyword>
<name>A0A8B9GGG1_9PSIT</name>
<reference evidence="21" key="1">
    <citation type="submission" date="2025-08" db="UniProtKB">
        <authorList>
            <consortium name="Ensembl"/>
        </authorList>
    </citation>
    <scope>IDENTIFICATION</scope>
</reference>
<dbReference type="InterPro" id="IPR013057">
    <property type="entry name" value="AA_transpt_TM"/>
</dbReference>
<keyword evidence="22" id="KW-1185">Reference proteome</keyword>
<keyword evidence="11" id="KW-0739">Sodium transport</keyword>
<comment type="subcellular location">
    <subcellularLocation>
        <location evidence="2">Cell projection</location>
        <location evidence="2">Axon</location>
    </subcellularLocation>
    <subcellularLocation>
        <location evidence="1">Lysosome membrane</location>
        <topology evidence="1">Multi-pass membrane protein</topology>
    </subcellularLocation>
</comment>
<feature type="transmembrane region" description="Helical" evidence="19">
    <location>
        <begin position="221"/>
        <end position="241"/>
    </location>
</feature>
<evidence type="ECO:0000256" key="15">
    <source>
        <dbReference type="ARBA" id="ARBA00034242"/>
    </source>
</evidence>
<feature type="transmembrane region" description="Helical" evidence="19">
    <location>
        <begin position="127"/>
        <end position="150"/>
    </location>
</feature>
<reference evidence="21" key="2">
    <citation type="submission" date="2025-09" db="UniProtKB">
        <authorList>
            <consortium name="Ensembl"/>
        </authorList>
    </citation>
    <scope>IDENTIFICATION</scope>
</reference>
<evidence type="ECO:0000256" key="4">
    <source>
        <dbReference type="ARBA" id="ARBA00022448"/>
    </source>
</evidence>
<evidence type="ECO:0000256" key="9">
    <source>
        <dbReference type="ARBA" id="ARBA00023065"/>
    </source>
</evidence>
<evidence type="ECO:0000259" key="20">
    <source>
        <dbReference type="Pfam" id="PF01490"/>
    </source>
</evidence>
<dbReference type="GO" id="GO:0030424">
    <property type="term" value="C:axon"/>
    <property type="evidence" value="ECO:0007669"/>
    <property type="project" value="UniProtKB-SubCell"/>
</dbReference>
<evidence type="ECO:0000256" key="10">
    <source>
        <dbReference type="ARBA" id="ARBA00023136"/>
    </source>
</evidence>
<dbReference type="PANTHER" id="PTHR22950:SF192">
    <property type="entry name" value="SODIUM-COUPLED NEUTRAL AMINO ACID TRANSPORTER 7"/>
    <property type="match status" value="1"/>
</dbReference>
<evidence type="ECO:0000256" key="3">
    <source>
        <dbReference type="ARBA" id="ARBA00008066"/>
    </source>
</evidence>
<dbReference type="GO" id="GO:0006814">
    <property type="term" value="P:sodium ion transport"/>
    <property type="evidence" value="ECO:0007669"/>
    <property type="project" value="UniProtKB-KW"/>
</dbReference>
<evidence type="ECO:0000256" key="5">
    <source>
        <dbReference type="ARBA" id="ARBA00022692"/>
    </source>
</evidence>
<feature type="transmembrane region" description="Helical" evidence="19">
    <location>
        <begin position="73"/>
        <end position="91"/>
    </location>
</feature>
<dbReference type="Pfam" id="PF01490">
    <property type="entry name" value="Aa_trans"/>
    <property type="match status" value="1"/>
</dbReference>
<keyword evidence="6" id="KW-0029">Amino-acid transport</keyword>
<evidence type="ECO:0000256" key="19">
    <source>
        <dbReference type="SAM" id="Phobius"/>
    </source>
</evidence>
<dbReference type="GO" id="GO:0015182">
    <property type="term" value="F:L-asparagine transmembrane transporter activity"/>
    <property type="evidence" value="ECO:0007669"/>
    <property type="project" value="TreeGrafter"/>
</dbReference>
<feature type="transmembrane region" description="Helical" evidence="19">
    <location>
        <begin position="199"/>
        <end position="215"/>
    </location>
</feature>
<proteinExistence type="inferred from homology"/>
<evidence type="ECO:0000256" key="12">
    <source>
        <dbReference type="ARBA" id="ARBA00023228"/>
    </source>
</evidence>
<evidence type="ECO:0000256" key="11">
    <source>
        <dbReference type="ARBA" id="ARBA00023201"/>
    </source>
</evidence>
<keyword evidence="13" id="KW-0966">Cell projection</keyword>
<keyword evidence="9" id="KW-0406">Ion transport</keyword>
<evidence type="ECO:0000313" key="21">
    <source>
        <dbReference type="Ensembl" id="ENSACOP00000023909.1"/>
    </source>
</evidence>
<comment type="function">
    <text evidence="18">Symporter that selectively cotransports sodium ions and amino acids, such as L-glutamine and L-asparagine from the lysosome into the cytoplasm and may participates in mTORC1 activation. The transport activity requires an acidic lysosomal lumen.</text>
</comment>
<keyword evidence="10 19" id="KW-0472">Membrane</keyword>